<keyword evidence="1 6" id="KW-0597">Phosphoprotein</keyword>
<dbReference type="GO" id="GO:0005829">
    <property type="term" value="C:cytosol"/>
    <property type="evidence" value="ECO:0007669"/>
    <property type="project" value="TreeGrafter"/>
</dbReference>
<name>A0A6L6J1U5_9RHOB</name>
<protein>
    <submittedName>
        <fullName evidence="10">Response regulator</fullName>
    </submittedName>
</protein>
<dbReference type="EMBL" id="WMII01000022">
    <property type="protein sequence ID" value="MTH66129.1"/>
    <property type="molecule type" value="Genomic_DNA"/>
</dbReference>
<organism evidence="10 11">
    <name type="scientific">Paracoccus shanxieyensis</name>
    <dbReference type="NCBI Taxonomy" id="2675752"/>
    <lineage>
        <taxon>Bacteria</taxon>
        <taxon>Pseudomonadati</taxon>
        <taxon>Pseudomonadota</taxon>
        <taxon>Alphaproteobacteria</taxon>
        <taxon>Rhodobacterales</taxon>
        <taxon>Paracoccaceae</taxon>
        <taxon>Paracoccus</taxon>
    </lineage>
</organism>
<dbReference type="Gene3D" id="3.40.50.2300">
    <property type="match status" value="1"/>
</dbReference>
<dbReference type="SUPFAM" id="SSF46894">
    <property type="entry name" value="C-terminal effector domain of the bipartite response regulators"/>
    <property type="match status" value="1"/>
</dbReference>
<evidence type="ECO:0000256" key="7">
    <source>
        <dbReference type="PROSITE-ProRule" id="PRU01091"/>
    </source>
</evidence>
<dbReference type="RefSeq" id="WP_131389905.1">
    <property type="nucleotide sequence ID" value="NZ_WMIH01000023.1"/>
</dbReference>
<evidence type="ECO:0000313" key="11">
    <source>
        <dbReference type="Proteomes" id="UP000478740"/>
    </source>
</evidence>
<dbReference type="InterPro" id="IPR039420">
    <property type="entry name" value="WalR-like"/>
</dbReference>
<gene>
    <name evidence="10" type="ORF">GL284_17845</name>
</gene>
<feature type="domain" description="OmpR/PhoB-type" evidence="9">
    <location>
        <begin position="125"/>
        <end position="223"/>
    </location>
</feature>
<evidence type="ECO:0000259" key="9">
    <source>
        <dbReference type="PROSITE" id="PS51755"/>
    </source>
</evidence>
<dbReference type="InterPro" id="IPR036388">
    <property type="entry name" value="WH-like_DNA-bd_sf"/>
</dbReference>
<evidence type="ECO:0000256" key="2">
    <source>
        <dbReference type="ARBA" id="ARBA00023012"/>
    </source>
</evidence>
<proteinExistence type="predicted"/>
<dbReference type="SMART" id="SM00862">
    <property type="entry name" value="Trans_reg_C"/>
    <property type="match status" value="1"/>
</dbReference>
<dbReference type="GO" id="GO:0000156">
    <property type="term" value="F:phosphorelay response regulator activity"/>
    <property type="evidence" value="ECO:0007669"/>
    <property type="project" value="TreeGrafter"/>
</dbReference>
<keyword evidence="2" id="KW-0902">Two-component regulatory system</keyword>
<dbReference type="SMART" id="SM00448">
    <property type="entry name" value="REC"/>
    <property type="match status" value="1"/>
</dbReference>
<evidence type="ECO:0000256" key="5">
    <source>
        <dbReference type="ARBA" id="ARBA00023163"/>
    </source>
</evidence>
<keyword evidence="11" id="KW-1185">Reference proteome</keyword>
<dbReference type="Gene3D" id="6.10.250.690">
    <property type="match status" value="1"/>
</dbReference>
<evidence type="ECO:0000256" key="1">
    <source>
        <dbReference type="ARBA" id="ARBA00022553"/>
    </source>
</evidence>
<dbReference type="PANTHER" id="PTHR48111">
    <property type="entry name" value="REGULATOR OF RPOS"/>
    <property type="match status" value="1"/>
</dbReference>
<dbReference type="Gene3D" id="1.10.10.10">
    <property type="entry name" value="Winged helix-like DNA-binding domain superfamily/Winged helix DNA-binding domain"/>
    <property type="match status" value="1"/>
</dbReference>
<reference evidence="10 11" key="1">
    <citation type="submission" date="2019-11" db="EMBL/GenBank/DDBJ databases">
        <authorList>
            <person name="Dong K."/>
        </authorList>
    </citation>
    <scope>NUCLEOTIDE SEQUENCE [LARGE SCALE GENOMIC DNA]</scope>
    <source>
        <strain evidence="10 11">DK608</strain>
    </source>
</reference>
<feature type="modified residue" description="4-aspartylphosphate" evidence="6">
    <location>
        <position position="51"/>
    </location>
</feature>
<keyword evidence="3" id="KW-0805">Transcription regulation</keyword>
<dbReference type="InterPro" id="IPR016032">
    <property type="entry name" value="Sig_transdc_resp-reg_C-effctor"/>
</dbReference>
<dbReference type="InterPro" id="IPR011006">
    <property type="entry name" value="CheY-like_superfamily"/>
</dbReference>
<evidence type="ECO:0000256" key="3">
    <source>
        <dbReference type="ARBA" id="ARBA00023015"/>
    </source>
</evidence>
<sequence>MKILVAEDDAEIGDYIRKGLVAEGHSVDHLTDGREALTQATLQPYDLFLFDRMLPGLDGLSLLKSLRAAQVATPAILLTSMGAVDDRVAGLRAGADDYIVKPFAFAELLARIDTIARRPGLRAEVTELRQGDLHLDLLTREAHRAGVAIDLQPREFLLLKHFMERPGRVQTRTILLEAVWGLHFDPKTSVVETHVSRLRAKIDKPFDKAYLTTLHGVGYVFQP</sequence>
<feature type="DNA-binding region" description="OmpR/PhoB-type" evidence="7">
    <location>
        <begin position="125"/>
        <end position="223"/>
    </location>
</feature>
<evidence type="ECO:0000256" key="6">
    <source>
        <dbReference type="PROSITE-ProRule" id="PRU00169"/>
    </source>
</evidence>
<feature type="domain" description="Response regulatory" evidence="8">
    <location>
        <begin position="2"/>
        <end position="116"/>
    </location>
</feature>
<dbReference type="SUPFAM" id="SSF52172">
    <property type="entry name" value="CheY-like"/>
    <property type="match status" value="1"/>
</dbReference>
<evidence type="ECO:0000256" key="4">
    <source>
        <dbReference type="ARBA" id="ARBA00023125"/>
    </source>
</evidence>
<dbReference type="GO" id="GO:0000976">
    <property type="term" value="F:transcription cis-regulatory region binding"/>
    <property type="evidence" value="ECO:0007669"/>
    <property type="project" value="TreeGrafter"/>
</dbReference>
<dbReference type="InterPro" id="IPR001867">
    <property type="entry name" value="OmpR/PhoB-type_DNA-bd"/>
</dbReference>
<dbReference type="Proteomes" id="UP000478740">
    <property type="component" value="Unassembled WGS sequence"/>
</dbReference>
<dbReference type="GO" id="GO:0006355">
    <property type="term" value="P:regulation of DNA-templated transcription"/>
    <property type="evidence" value="ECO:0007669"/>
    <property type="project" value="InterPro"/>
</dbReference>
<dbReference type="PANTHER" id="PTHR48111:SF76">
    <property type="entry name" value="TWO-COMPONENT RESPONSE REGULATOR"/>
    <property type="match status" value="1"/>
</dbReference>
<comment type="caution">
    <text evidence="10">The sequence shown here is derived from an EMBL/GenBank/DDBJ whole genome shotgun (WGS) entry which is preliminary data.</text>
</comment>
<dbReference type="Pfam" id="PF00072">
    <property type="entry name" value="Response_reg"/>
    <property type="match status" value="1"/>
</dbReference>
<accession>A0A6L6J1U5</accession>
<keyword evidence="4 7" id="KW-0238">DNA-binding</keyword>
<evidence type="ECO:0000259" key="8">
    <source>
        <dbReference type="PROSITE" id="PS50110"/>
    </source>
</evidence>
<dbReference type="GO" id="GO:0032993">
    <property type="term" value="C:protein-DNA complex"/>
    <property type="evidence" value="ECO:0007669"/>
    <property type="project" value="TreeGrafter"/>
</dbReference>
<dbReference type="FunFam" id="1.10.10.10:FF:000005">
    <property type="entry name" value="Two-component system response regulator"/>
    <property type="match status" value="1"/>
</dbReference>
<dbReference type="CDD" id="cd00383">
    <property type="entry name" value="trans_reg_C"/>
    <property type="match status" value="1"/>
</dbReference>
<evidence type="ECO:0000313" key="10">
    <source>
        <dbReference type="EMBL" id="MTH66129.1"/>
    </source>
</evidence>
<keyword evidence="5" id="KW-0804">Transcription</keyword>
<dbReference type="PROSITE" id="PS51755">
    <property type="entry name" value="OMPR_PHOB"/>
    <property type="match status" value="1"/>
</dbReference>
<dbReference type="AlphaFoldDB" id="A0A6L6J1U5"/>
<dbReference type="InterPro" id="IPR001789">
    <property type="entry name" value="Sig_transdc_resp-reg_receiver"/>
</dbReference>
<dbReference type="PROSITE" id="PS50110">
    <property type="entry name" value="RESPONSE_REGULATORY"/>
    <property type="match status" value="1"/>
</dbReference>
<dbReference type="Pfam" id="PF00486">
    <property type="entry name" value="Trans_reg_C"/>
    <property type="match status" value="1"/>
</dbReference>